<sequence length="302" mass="35209">MADFWKKNDETVFVSEIRIWAACPKQLYFKISAERKGHPDLLFNEKRAGVFENKIWREICLELPALVLEMIDENPDVVFAENSEFKNRVKRLFEEIGNEIKNSESSENNKSHENTGSCDAFKIEFDSDKDFEKRIEEKIEELSKNIDLTIQRNGTVLFEAAADPISVEKQVLDSRTDLMGMPPKVLMFDEKRLPYLIKISKAPLNGVWESDRIPAAAYLMILESCFGRQFVSDSAIIDYFGDCRHFRIRPQDRRKVFRAIRKIRDIKKGKMPREKNIRLCGKCVYREKCHVKAKNLVSKIFG</sequence>
<evidence type="ECO:0000313" key="3">
    <source>
        <dbReference type="Proteomes" id="UP000294855"/>
    </source>
</evidence>
<protein>
    <submittedName>
        <fullName evidence="2">Uncharacterized protein DUF83</fullName>
    </submittedName>
</protein>
<evidence type="ECO:0000259" key="1">
    <source>
        <dbReference type="Pfam" id="PF01930"/>
    </source>
</evidence>
<feature type="domain" description="DUF83" evidence="1">
    <location>
        <begin position="216"/>
        <end position="290"/>
    </location>
</feature>
<dbReference type="Proteomes" id="UP000294855">
    <property type="component" value="Unassembled WGS sequence"/>
</dbReference>
<name>A0A484F3P0_9EURY</name>
<dbReference type="Pfam" id="PF01930">
    <property type="entry name" value="Cas_Cas4"/>
    <property type="match status" value="1"/>
</dbReference>
<reference evidence="2 3" key="1">
    <citation type="submission" date="2019-03" db="EMBL/GenBank/DDBJ databases">
        <title>Genomic Encyclopedia of Type Strains, Phase IV (KMG-IV): sequencing the most valuable type-strain genomes for metagenomic binning, comparative biology and taxonomic classification.</title>
        <authorList>
            <person name="Goeker M."/>
        </authorList>
    </citation>
    <scope>NUCLEOTIDE SEQUENCE [LARGE SCALE GENOMIC DNA]</scope>
    <source>
        <strain evidence="2 3">DSM 13328</strain>
    </source>
</reference>
<organism evidence="2 3">
    <name type="scientific">Methanimicrococcus blatticola</name>
    <dbReference type="NCBI Taxonomy" id="91560"/>
    <lineage>
        <taxon>Archaea</taxon>
        <taxon>Methanobacteriati</taxon>
        <taxon>Methanobacteriota</taxon>
        <taxon>Stenosarchaea group</taxon>
        <taxon>Methanomicrobia</taxon>
        <taxon>Methanosarcinales</taxon>
        <taxon>Methanosarcinaceae</taxon>
        <taxon>Methanimicrococcus</taxon>
    </lineage>
</organism>
<dbReference type="InterPro" id="IPR011604">
    <property type="entry name" value="PDDEXK-like_dom_sf"/>
</dbReference>
<accession>A0A484F3P0</accession>
<keyword evidence="3" id="KW-1185">Reference proteome</keyword>
<dbReference type="RefSeq" id="WP_133517472.1">
    <property type="nucleotide sequence ID" value="NZ_JAHDUW010000003.1"/>
</dbReference>
<dbReference type="AlphaFoldDB" id="A0A484F3P0"/>
<gene>
    <name evidence="2" type="ORF">C7391_1022</name>
</gene>
<dbReference type="InterPro" id="IPR022765">
    <property type="entry name" value="Dna2/Cas4_DUF83"/>
</dbReference>
<dbReference type="Gene3D" id="3.90.320.10">
    <property type="match status" value="1"/>
</dbReference>
<dbReference type="EMBL" id="SNYS01000008">
    <property type="protein sequence ID" value="TDQ68824.1"/>
    <property type="molecule type" value="Genomic_DNA"/>
</dbReference>
<evidence type="ECO:0000313" key="2">
    <source>
        <dbReference type="EMBL" id="TDQ68824.1"/>
    </source>
</evidence>
<dbReference type="OrthoDB" id="26676at2157"/>
<comment type="caution">
    <text evidence="2">The sequence shown here is derived from an EMBL/GenBank/DDBJ whole genome shotgun (WGS) entry which is preliminary data.</text>
</comment>
<proteinExistence type="predicted"/>